<keyword evidence="1" id="KW-1133">Transmembrane helix</keyword>
<feature type="transmembrane region" description="Helical" evidence="1">
    <location>
        <begin position="27"/>
        <end position="49"/>
    </location>
</feature>
<dbReference type="RefSeq" id="WP_083075086.1">
    <property type="nucleotide sequence ID" value="NZ_CP053562.1"/>
</dbReference>
<dbReference type="Proteomes" id="UP000192422">
    <property type="component" value="Chromosome"/>
</dbReference>
<evidence type="ECO:0000313" key="3">
    <source>
        <dbReference type="Proteomes" id="UP000192422"/>
    </source>
</evidence>
<sequence>MQKEFELVDNVWRVSVTPRRLSRPVRIFALFAALAGTALLFVVLFQLGVSANAGNEQSLELMVLLILFLFVATQHFIFRAIVPEQYRFTNEYGFRKTSYLLSLSWVAYFIIISLILFRLGGAN</sequence>
<keyword evidence="1" id="KW-0812">Transmembrane</keyword>
<feature type="transmembrane region" description="Helical" evidence="1">
    <location>
        <begin position="99"/>
        <end position="120"/>
    </location>
</feature>
<feature type="transmembrane region" description="Helical" evidence="1">
    <location>
        <begin position="61"/>
        <end position="78"/>
    </location>
</feature>
<accession>A0ABX6YS91</accession>
<name>A0ABX6YS91_9RHOB</name>
<protein>
    <submittedName>
        <fullName evidence="2">Uncharacterized protein</fullName>
    </submittedName>
</protein>
<organism evidence="2 3">
    <name type="scientific">Thioclava electrotropha</name>
    <dbReference type="NCBI Taxonomy" id="1549850"/>
    <lineage>
        <taxon>Bacteria</taxon>
        <taxon>Pseudomonadati</taxon>
        <taxon>Pseudomonadota</taxon>
        <taxon>Alphaproteobacteria</taxon>
        <taxon>Rhodobacterales</taxon>
        <taxon>Paracoccaceae</taxon>
        <taxon>Thioclava</taxon>
    </lineage>
</organism>
<evidence type="ECO:0000256" key="1">
    <source>
        <dbReference type="SAM" id="Phobius"/>
    </source>
</evidence>
<reference evidence="2 3" key="1">
    <citation type="submission" date="2020-05" db="EMBL/GenBank/DDBJ databases">
        <title>Thioclava electrotropha strain Elox9 finished genome.</title>
        <authorList>
            <person name="Rowe A.R."/>
            <person name="Wilbanks E.G."/>
        </authorList>
    </citation>
    <scope>NUCLEOTIDE SEQUENCE [LARGE SCALE GENOMIC DNA]</scope>
    <source>
        <strain evidence="2 3">Elox9</strain>
    </source>
</reference>
<evidence type="ECO:0000313" key="2">
    <source>
        <dbReference type="EMBL" id="QPZ90717.1"/>
    </source>
</evidence>
<keyword evidence="1" id="KW-0472">Membrane</keyword>
<proteinExistence type="predicted"/>
<gene>
    <name evidence="2" type="ORF">AKL02_007235</name>
</gene>
<dbReference type="EMBL" id="CP053562">
    <property type="protein sequence ID" value="QPZ90717.1"/>
    <property type="molecule type" value="Genomic_DNA"/>
</dbReference>
<keyword evidence="3" id="KW-1185">Reference proteome</keyword>